<comment type="similarity">
    <text evidence="1">Belongs to the peptidase S16 family.</text>
</comment>
<proteinExistence type="inferred from homology"/>
<dbReference type="RefSeq" id="WP_343920193.1">
    <property type="nucleotide sequence ID" value="NZ_BAAAJT010000002.1"/>
</dbReference>
<keyword evidence="1" id="KW-0720">Serine protease</keyword>
<keyword evidence="1" id="KW-0378">Hydrolase</keyword>
<dbReference type="InterPro" id="IPR014721">
    <property type="entry name" value="Ribsml_uS5_D2-typ_fold_subgr"/>
</dbReference>
<keyword evidence="6" id="KW-1185">Reference proteome</keyword>
<dbReference type="PROSITE" id="PS51786">
    <property type="entry name" value="LON_PROTEOLYTIC"/>
    <property type="match status" value="1"/>
</dbReference>
<dbReference type="Proteomes" id="UP001597351">
    <property type="component" value="Unassembled WGS sequence"/>
</dbReference>
<dbReference type="EC" id="3.4.21.53" evidence="1"/>
<accession>A0ABW4TQR4</accession>
<protein>
    <recommendedName>
        <fullName evidence="1">endopeptidase La</fullName>
        <ecNumber evidence="1">3.4.21.53</ecNumber>
    </recommendedName>
</protein>
<comment type="catalytic activity">
    <reaction evidence="1">
        <text>Hydrolysis of proteins in presence of ATP.</text>
        <dbReference type="EC" id="3.4.21.53"/>
    </reaction>
</comment>
<dbReference type="Gene3D" id="2.30.42.10">
    <property type="match status" value="1"/>
</dbReference>
<feature type="active site" evidence="1">
    <location>
        <position position="245"/>
    </location>
</feature>
<reference evidence="6" key="1">
    <citation type="journal article" date="2019" name="Int. J. Syst. Evol. Microbiol.">
        <title>The Global Catalogue of Microorganisms (GCM) 10K type strain sequencing project: providing services to taxonomists for standard genome sequencing and annotation.</title>
        <authorList>
            <consortium name="The Broad Institute Genomics Platform"/>
            <consortium name="The Broad Institute Genome Sequencing Center for Infectious Disease"/>
            <person name="Wu L."/>
            <person name="Ma J."/>
        </authorList>
    </citation>
    <scope>NUCLEOTIDE SEQUENCE [LARGE SCALE GENOMIC DNA]</scope>
    <source>
        <strain evidence="6">CGMCC 1.12477</strain>
    </source>
</reference>
<dbReference type="SUPFAM" id="SSF54211">
    <property type="entry name" value="Ribosomal protein S5 domain 2-like"/>
    <property type="match status" value="1"/>
</dbReference>
<dbReference type="EMBL" id="JBHUGD010000003">
    <property type="protein sequence ID" value="MFD1948288.1"/>
    <property type="molecule type" value="Genomic_DNA"/>
</dbReference>
<evidence type="ECO:0000256" key="1">
    <source>
        <dbReference type="PROSITE-ProRule" id="PRU01122"/>
    </source>
</evidence>
<feature type="region of interest" description="Disordered" evidence="2">
    <location>
        <begin position="343"/>
        <end position="363"/>
    </location>
</feature>
<dbReference type="SUPFAM" id="SSF50156">
    <property type="entry name" value="PDZ domain-like"/>
    <property type="match status" value="1"/>
</dbReference>
<dbReference type="Pfam" id="PF05362">
    <property type="entry name" value="Lon_C"/>
    <property type="match status" value="1"/>
</dbReference>
<dbReference type="InterPro" id="IPR001478">
    <property type="entry name" value="PDZ"/>
</dbReference>
<dbReference type="Gene3D" id="3.30.230.10">
    <property type="match status" value="1"/>
</dbReference>
<evidence type="ECO:0000259" key="4">
    <source>
        <dbReference type="PROSITE" id="PS51786"/>
    </source>
</evidence>
<evidence type="ECO:0000313" key="5">
    <source>
        <dbReference type="EMBL" id="MFD1948288.1"/>
    </source>
</evidence>
<evidence type="ECO:0000313" key="6">
    <source>
        <dbReference type="Proteomes" id="UP001597351"/>
    </source>
</evidence>
<feature type="active site" evidence="1">
    <location>
        <position position="290"/>
    </location>
</feature>
<dbReference type="PANTHER" id="PTHR10046">
    <property type="entry name" value="ATP DEPENDENT LON PROTEASE FAMILY MEMBER"/>
    <property type="match status" value="1"/>
</dbReference>
<dbReference type="InterPro" id="IPR020568">
    <property type="entry name" value="Ribosomal_Su5_D2-typ_SF"/>
</dbReference>
<dbReference type="InterPro" id="IPR036034">
    <property type="entry name" value="PDZ_sf"/>
</dbReference>
<evidence type="ECO:0000256" key="2">
    <source>
        <dbReference type="SAM" id="MobiDB-lite"/>
    </source>
</evidence>
<feature type="domain" description="PDZ" evidence="3">
    <location>
        <begin position="119"/>
        <end position="199"/>
    </location>
</feature>
<organism evidence="5 6">
    <name type="scientific">Nocardioides aestuarii</name>
    <dbReference type="NCBI Taxonomy" id="252231"/>
    <lineage>
        <taxon>Bacteria</taxon>
        <taxon>Bacillati</taxon>
        <taxon>Actinomycetota</taxon>
        <taxon>Actinomycetes</taxon>
        <taxon>Propionibacteriales</taxon>
        <taxon>Nocardioidaceae</taxon>
        <taxon>Nocardioides</taxon>
    </lineage>
</organism>
<name>A0ABW4TQR4_9ACTN</name>
<keyword evidence="1" id="KW-0645">Protease</keyword>
<evidence type="ECO:0000259" key="3">
    <source>
        <dbReference type="PROSITE" id="PS50106"/>
    </source>
</evidence>
<gene>
    <name evidence="5" type="ORF">ACFSDE_15905</name>
</gene>
<dbReference type="InterPro" id="IPR008269">
    <property type="entry name" value="Lon_proteolytic"/>
</dbReference>
<comment type="caution">
    <text evidence="5">The sequence shown here is derived from an EMBL/GenBank/DDBJ whole genome shotgun (WGS) entry which is preliminary data.</text>
</comment>
<dbReference type="InterPro" id="IPR027065">
    <property type="entry name" value="Lon_Prtase"/>
</dbReference>
<dbReference type="PROSITE" id="PS50106">
    <property type="entry name" value="PDZ"/>
    <property type="match status" value="1"/>
</dbReference>
<dbReference type="Pfam" id="PF13180">
    <property type="entry name" value="PDZ_2"/>
    <property type="match status" value="1"/>
</dbReference>
<feature type="domain" description="Lon proteolytic" evidence="4">
    <location>
        <begin position="239"/>
        <end position="338"/>
    </location>
</feature>
<sequence length="363" mass="38033">MTQRTLAGLLAVPLLVALWVQVLREPLPYVVYSPGLTVDVLGTTEADGQGDEIIEVEGAKTYRDDGQLRMTTVLVSQPDTTVTLPQLIGAWFDGDDAIYPYASVYAPDDTDETQREEGAFQMATSQDAAIASALVELGYDVNPTPVVAVVEKGTPADGELREGDHLVSINDREVTTVQEAAEAVDATGDGEPVQLTVNRKGKRLDFAIPREQMEGGQRIGIQMRDSFRFPVDVTVGVDPQIGGPSAGLMFSLGIYDTLTPGSMTGGEVIAGTGTIAPDGTVGPIGGIDQKIAGARDDGAQLFLVPADNCDDAVDAPAGDMRLTRVSTMSEAVDAVEAWAADPDTDLPQCTAGGGAQTQAAGEH</sequence>
<dbReference type="SMART" id="SM00228">
    <property type="entry name" value="PDZ"/>
    <property type="match status" value="1"/>
</dbReference>